<feature type="transmembrane region" description="Helical" evidence="8">
    <location>
        <begin position="107"/>
        <end position="129"/>
    </location>
</feature>
<keyword evidence="5 8" id="KW-0812">Transmembrane</keyword>
<reference evidence="11" key="1">
    <citation type="submission" date="2018-02" db="EMBL/GenBank/DDBJ databases">
        <authorList>
            <person name="Clavel T."/>
            <person name="Strowig T."/>
        </authorList>
    </citation>
    <scope>NUCLEOTIDE SEQUENCE [LARGE SCALE GENOMIC DNA]</scope>
    <source>
        <strain evidence="11">DSM 103720</strain>
    </source>
</reference>
<keyword evidence="4" id="KW-0633">Potassium transport</keyword>
<feature type="transmembrane region" description="Helical" evidence="8">
    <location>
        <begin position="166"/>
        <end position="190"/>
    </location>
</feature>
<keyword evidence="7 8" id="KW-0472">Membrane</keyword>
<dbReference type="SUPFAM" id="SSF116726">
    <property type="entry name" value="TrkA C-terminal domain-like"/>
    <property type="match status" value="2"/>
</dbReference>
<dbReference type="PANTHER" id="PTHR42751:SF3">
    <property type="entry name" value="SODIUM_GLUTAMATE SYMPORTER"/>
    <property type="match status" value="1"/>
</dbReference>
<feature type="transmembrane region" description="Helical" evidence="8">
    <location>
        <begin position="76"/>
        <end position="95"/>
    </location>
</feature>
<organism evidence="10 11">
    <name type="scientific">Duncaniella muris</name>
    <dbReference type="NCBI Taxonomy" id="2094150"/>
    <lineage>
        <taxon>Bacteria</taxon>
        <taxon>Pseudomonadati</taxon>
        <taxon>Bacteroidota</taxon>
        <taxon>Bacteroidia</taxon>
        <taxon>Bacteroidales</taxon>
        <taxon>Muribaculaceae</taxon>
        <taxon>Duncaniella</taxon>
    </lineage>
</organism>
<dbReference type="GO" id="GO:0008324">
    <property type="term" value="F:monoatomic cation transmembrane transporter activity"/>
    <property type="evidence" value="ECO:0007669"/>
    <property type="project" value="InterPro"/>
</dbReference>
<feature type="transmembrane region" description="Helical" evidence="8">
    <location>
        <begin position="289"/>
        <end position="308"/>
    </location>
</feature>
<dbReference type="Pfam" id="PF02080">
    <property type="entry name" value="TrkA_C"/>
    <property type="match status" value="2"/>
</dbReference>
<name>A0A2V1ISW7_9BACT</name>
<keyword evidence="4" id="KW-0630">Potassium</keyword>
<dbReference type="PROSITE" id="PS51202">
    <property type="entry name" value="RCK_C"/>
    <property type="match status" value="2"/>
</dbReference>
<evidence type="ECO:0000256" key="6">
    <source>
        <dbReference type="ARBA" id="ARBA00022989"/>
    </source>
</evidence>
<evidence type="ECO:0000256" key="4">
    <source>
        <dbReference type="ARBA" id="ARBA00022538"/>
    </source>
</evidence>
<dbReference type="PANTHER" id="PTHR42751">
    <property type="entry name" value="SODIUM/HYDROGEN EXCHANGER FAMILY/TRKA DOMAIN PROTEIN"/>
    <property type="match status" value="1"/>
</dbReference>
<dbReference type="EMBL" id="PUEC01000005">
    <property type="protein sequence ID" value="PWB03467.1"/>
    <property type="molecule type" value="Genomic_DNA"/>
</dbReference>
<evidence type="ECO:0000256" key="2">
    <source>
        <dbReference type="ARBA" id="ARBA00005551"/>
    </source>
</evidence>
<dbReference type="AlphaFoldDB" id="A0A2V1ISW7"/>
<dbReference type="RefSeq" id="WP_107031577.1">
    <property type="nucleotide sequence ID" value="NZ_CAOXHH010000001.1"/>
</dbReference>
<feature type="domain" description="RCK C-terminal" evidence="9">
    <location>
        <begin position="674"/>
        <end position="753"/>
    </location>
</feature>
<feature type="transmembrane region" description="Helical" evidence="8">
    <location>
        <begin position="237"/>
        <end position="254"/>
    </location>
</feature>
<evidence type="ECO:0000313" key="11">
    <source>
        <dbReference type="Proteomes" id="UP000244905"/>
    </source>
</evidence>
<evidence type="ECO:0000259" key="9">
    <source>
        <dbReference type="PROSITE" id="PS51202"/>
    </source>
</evidence>
<dbReference type="GO" id="GO:0016020">
    <property type="term" value="C:membrane"/>
    <property type="evidence" value="ECO:0007669"/>
    <property type="project" value="UniProtKB-SubCell"/>
</dbReference>
<keyword evidence="3" id="KW-0813">Transport</keyword>
<evidence type="ECO:0000256" key="1">
    <source>
        <dbReference type="ARBA" id="ARBA00004141"/>
    </source>
</evidence>
<sequence>MLLNLILANATQVTEAFNVEGLIRDLAFLLILGAVTTLLFKWLKQPVVLGYIVAGFLASPNFEYLPSVTTEDNIEFWAQLGIVVLLFSLGLEFSFKKLVNAGGSAVVTALFIVCGMMGAGFAVGHMLGFSHINSLFLGGMLSMSSTTIIIKAFTDLNLRHRKFASLVFAVLIVEDLFAVLMMVVLSSIAINSSVEGGEMLYSVSKLAFFLIIWFVVGVFALPSLLNSQRRFLNSETLLIISMGLCLGMAVFSVACGFSLALGAFVMGSILAGTSFAERIERVTIPVKDLFGSIFFISVGMMVDPAIIAHYWLPILILSAVVICGMIFFGTTGMLLTGQSLRVAIESGFSLTQIGEFAFIIASLGMSLGVLDAQIYPIVVAVSVVTTFTTPYFIRMADPTANFVEAHLPRRLHFLINRYTEEATTSASATRQLWHSLFKRYLWRVVLYSIVLIAMSLISLDYIVPTFTGLFPNWGRLFATVVSLLFMAPFLLAMTYPASKKTERERLIAANARYDVPLIVMTIVRLLIAMTILVYLLSSIYSMKVGWTIGVGLFFILVLSFSKSAHKRMVRIESRFIDNLNERELRRSGAKNRLVPNMHLAYMTVGYKCPFVGEQLKNSGLRSRFGVSVASIQRGGDLIMVPGAEERVFPGDVLGVIGTDDEIQKLLPVVEVADDEAPEVSADDIRLTGVRLKASSPLIGKTIVSSNFRNVWESLLVSVQRDGDYLQPDPSIVFSEGDTIWAVGSVKRLADIEG</sequence>
<comment type="subcellular location">
    <subcellularLocation>
        <location evidence="1">Membrane</location>
        <topology evidence="1">Multi-pass membrane protein</topology>
    </subcellularLocation>
</comment>
<dbReference type="Gene3D" id="3.30.70.1450">
    <property type="entry name" value="Regulator of K+ conductance, C-terminal domain"/>
    <property type="match status" value="2"/>
</dbReference>
<feature type="transmembrane region" description="Helical" evidence="8">
    <location>
        <begin position="135"/>
        <end position="154"/>
    </location>
</feature>
<evidence type="ECO:0000256" key="3">
    <source>
        <dbReference type="ARBA" id="ARBA00022448"/>
    </source>
</evidence>
<accession>A0A2V1ISW7</accession>
<feature type="transmembrane region" description="Helical" evidence="8">
    <location>
        <begin position="260"/>
        <end position="277"/>
    </location>
</feature>
<evidence type="ECO:0000313" key="10">
    <source>
        <dbReference type="EMBL" id="PWB03467.1"/>
    </source>
</evidence>
<dbReference type="InterPro" id="IPR006153">
    <property type="entry name" value="Cation/H_exchanger_TM"/>
</dbReference>
<feature type="transmembrane region" description="Helical" evidence="8">
    <location>
        <begin position="347"/>
        <end position="368"/>
    </location>
</feature>
<comment type="caution">
    <text evidence="10">The sequence shown here is derived from an EMBL/GenBank/DDBJ whole genome shotgun (WGS) entry which is preliminary data.</text>
</comment>
<keyword evidence="6 8" id="KW-1133">Transmembrane helix</keyword>
<feature type="transmembrane region" description="Helical" evidence="8">
    <location>
        <begin position="515"/>
        <end position="537"/>
    </location>
</feature>
<dbReference type="InterPro" id="IPR036721">
    <property type="entry name" value="RCK_C_sf"/>
</dbReference>
<evidence type="ECO:0000256" key="5">
    <source>
        <dbReference type="ARBA" id="ARBA00022692"/>
    </source>
</evidence>
<dbReference type="InterPro" id="IPR038770">
    <property type="entry name" value="Na+/solute_symporter_sf"/>
</dbReference>
<feature type="transmembrane region" description="Helical" evidence="8">
    <location>
        <begin position="543"/>
        <end position="561"/>
    </location>
</feature>
<protein>
    <submittedName>
        <fullName evidence="10">Sodium:proton antiporter</fullName>
    </submittedName>
</protein>
<evidence type="ECO:0000256" key="8">
    <source>
        <dbReference type="SAM" id="Phobius"/>
    </source>
</evidence>
<feature type="transmembrane region" description="Helical" evidence="8">
    <location>
        <begin position="374"/>
        <end position="393"/>
    </location>
</feature>
<feature type="transmembrane region" description="Helical" evidence="8">
    <location>
        <begin position="475"/>
        <end position="495"/>
    </location>
</feature>
<feature type="transmembrane region" description="Helical" evidence="8">
    <location>
        <begin position="206"/>
        <end position="225"/>
    </location>
</feature>
<keyword evidence="11" id="KW-1185">Reference proteome</keyword>
<feature type="transmembrane region" description="Helical" evidence="8">
    <location>
        <begin position="440"/>
        <end position="463"/>
    </location>
</feature>
<keyword evidence="4" id="KW-0406">Ion transport</keyword>
<dbReference type="GO" id="GO:0006813">
    <property type="term" value="P:potassium ion transport"/>
    <property type="evidence" value="ECO:0007669"/>
    <property type="project" value="UniProtKB-KW"/>
</dbReference>
<dbReference type="GO" id="GO:0015297">
    <property type="term" value="F:antiporter activity"/>
    <property type="evidence" value="ECO:0007669"/>
    <property type="project" value="InterPro"/>
</dbReference>
<feature type="transmembrane region" description="Helical" evidence="8">
    <location>
        <begin position="22"/>
        <end position="40"/>
    </location>
</feature>
<dbReference type="GO" id="GO:1902600">
    <property type="term" value="P:proton transmembrane transport"/>
    <property type="evidence" value="ECO:0007669"/>
    <property type="project" value="InterPro"/>
</dbReference>
<feature type="domain" description="RCK C-terminal" evidence="9">
    <location>
        <begin position="586"/>
        <end position="671"/>
    </location>
</feature>
<feature type="transmembrane region" description="Helical" evidence="8">
    <location>
        <begin position="314"/>
        <end position="335"/>
    </location>
</feature>
<dbReference type="Pfam" id="PF00999">
    <property type="entry name" value="Na_H_Exchanger"/>
    <property type="match status" value="1"/>
</dbReference>
<proteinExistence type="inferred from homology"/>
<dbReference type="Proteomes" id="UP000244905">
    <property type="component" value="Unassembled WGS sequence"/>
</dbReference>
<comment type="similarity">
    <text evidence="2">Belongs to the monovalent cation:proton antiporter 2 (CPA2) transporter (TC 2.A.37) family.</text>
</comment>
<gene>
    <name evidence="10" type="ORF">C5O23_03505</name>
</gene>
<evidence type="ECO:0000256" key="7">
    <source>
        <dbReference type="ARBA" id="ARBA00023136"/>
    </source>
</evidence>
<dbReference type="GeneID" id="82525418"/>
<dbReference type="InterPro" id="IPR006037">
    <property type="entry name" value="RCK_C"/>
</dbReference>
<dbReference type="Gene3D" id="1.20.1530.20">
    <property type="match status" value="1"/>
</dbReference>